<name>A0ABR1TLA2_9PEZI</name>
<keyword evidence="2" id="KW-1185">Reference proteome</keyword>
<protein>
    <submittedName>
        <fullName evidence="1">Uncharacterized protein</fullName>
    </submittedName>
</protein>
<accession>A0ABR1TLA2</accession>
<reference evidence="1 2" key="1">
    <citation type="submission" date="2023-01" db="EMBL/GenBank/DDBJ databases">
        <title>Analysis of 21 Apiospora genomes using comparative genomics revels a genus with tremendous synthesis potential of carbohydrate active enzymes and secondary metabolites.</title>
        <authorList>
            <person name="Sorensen T."/>
        </authorList>
    </citation>
    <scope>NUCLEOTIDE SEQUENCE [LARGE SCALE GENOMIC DNA]</scope>
    <source>
        <strain evidence="1 2">CBS 83171</strain>
    </source>
</reference>
<organism evidence="1 2">
    <name type="scientific">Apiospora saccharicola</name>
    <dbReference type="NCBI Taxonomy" id="335842"/>
    <lineage>
        <taxon>Eukaryota</taxon>
        <taxon>Fungi</taxon>
        <taxon>Dikarya</taxon>
        <taxon>Ascomycota</taxon>
        <taxon>Pezizomycotina</taxon>
        <taxon>Sordariomycetes</taxon>
        <taxon>Xylariomycetidae</taxon>
        <taxon>Amphisphaeriales</taxon>
        <taxon>Apiosporaceae</taxon>
        <taxon>Apiospora</taxon>
    </lineage>
</organism>
<dbReference type="Proteomes" id="UP001446871">
    <property type="component" value="Unassembled WGS sequence"/>
</dbReference>
<proteinExistence type="predicted"/>
<gene>
    <name evidence="1" type="ORF">PG996_015457</name>
</gene>
<evidence type="ECO:0000313" key="2">
    <source>
        <dbReference type="Proteomes" id="UP001446871"/>
    </source>
</evidence>
<evidence type="ECO:0000313" key="1">
    <source>
        <dbReference type="EMBL" id="KAK8047393.1"/>
    </source>
</evidence>
<comment type="caution">
    <text evidence="1">The sequence shown here is derived from an EMBL/GenBank/DDBJ whole genome shotgun (WGS) entry which is preliminary data.</text>
</comment>
<dbReference type="EMBL" id="JAQQWM010000009">
    <property type="protein sequence ID" value="KAK8047393.1"/>
    <property type="molecule type" value="Genomic_DNA"/>
</dbReference>
<sequence length="244" mass="27746">MLGFFHSFSSFSQLQPLGWSLPKFCQNAFIKLWRQQYFPITKVNTGSSFSEPDMESCASEYMKFVKLVTSYHNPKVLFLAIDAITNADSGSAIVQFGLSAWIPQEMTDIMTLQWQVQGSSCESMEHSTTIASDDIHLLERYNICVSDIEEILRRQLLRYTPEEYELVIVGYDVEKMISKFANKLKIPVGASVLDTRKIWLHKHHGREYATLEDCIQDLSLPCRHPPTPSAGNNAYHITQILAGS</sequence>